<feature type="region of interest" description="Disordered" evidence="1">
    <location>
        <begin position="71"/>
        <end position="104"/>
    </location>
</feature>
<comment type="caution">
    <text evidence="3">The sequence shown here is derived from an EMBL/GenBank/DDBJ whole genome shotgun (WGS) entry which is preliminary data.</text>
</comment>
<feature type="chain" id="PRO_5047402807" description="Secreted protein" evidence="2">
    <location>
        <begin position="25"/>
        <end position="104"/>
    </location>
</feature>
<name>A0ABQ9ZSZ3_9CRUS</name>
<accession>A0ABQ9ZSZ3</accession>
<keyword evidence="2" id="KW-0732">Signal</keyword>
<evidence type="ECO:0008006" key="5">
    <source>
        <dbReference type="Google" id="ProtNLM"/>
    </source>
</evidence>
<proteinExistence type="predicted"/>
<organism evidence="3 4">
    <name type="scientific">Daphnia magna</name>
    <dbReference type="NCBI Taxonomy" id="35525"/>
    <lineage>
        <taxon>Eukaryota</taxon>
        <taxon>Metazoa</taxon>
        <taxon>Ecdysozoa</taxon>
        <taxon>Arthropoda</taxon>
        <taxon>Crustacea</taxon>
        <taxon>Branchiopoda</taxon>
        <taxon>Diplostraca</taxon>
        <taxon>Cladocera</taxon>
        <taxon>Anomopoda</taxon>
        <taxon>Daphniidae</taxon>
        <taxon>Daphnia</taxon>
    </lineage>
</organism>
<protein>
    <recommendedName>
        <fullName evidence="5">Secreted protein</fullName>
    </recommendedName>
</protein>
<gene>
    <name evidence="3" type="ORF">OUZ56_030875</name>
</gene>
<feature type="signal peptide" evidence="2">
    <location>
        <begin position="1"/>
        <end position="24"/>
    </location>
</feature>
<feature type="compositionally biased region" description="Polar residues" evidence="1">
    <location>
        <begin position="71"/>
        <end position="85"/>
    </location>
</feature>
<sequence length="104" mass="11332">MAVIGSPCFIVLILLRACLYASLCIERARTLCVLSQRHYSSYVGGLILPPPKDIRTITCRDPATTRSQTEILDDATSASTNSTECSPFIDTTQPTTPDTPLLEN</sequence>
<evidence type="ECO:0000256" key="2">
    <source>
        <dbReference type="SAM" id="SignalP"/>
    </source>
</evidence>
<evidence type="ECO:0000256" key="1">
    <source>
        <dbReference type="SAM" id="MobiDB-lite"/>
    </source>
</evidence>
<evidence type="ECO:0000313" key="3">
    <source>
        <dbReference type="EMBL" id="KAK4015908.1"/>
    </source>
</evidence>
<evidence type="ECO:0000313" key="4">
    <source>
        <dbReference type="Proteomes" id="UP001234178"/>
    </source>
</evidence>
<dbReference type="Proteomes" id="UP001234178">
    <property type="component" value="Unassembled WGS sequence"/>
</dbReference>
<feature type="compositionally biased region" description="Low complexity" evidence="1">
    <location>
        <begin position="90"/>
        <end position="104"/>
    </location>
</feature>
<reference evidence="3 4" key="1">
    <citation type="journal article" date="2023" name="Nucleic Acids Res.">
        <title>The hologenome of Daphnia magna reveals possible DNA methylation and microbiome-mediated evolution of the host genome.</title>
        <authorList>
            <person name="Chaturvedi A."/>
            <person name="Li X."/>
            <person name="Dhandapani V."/>
            <person name="Marshall H."/>
            <person name="Kissane S."/>
            <person name="Cuenca-Cambronero M."/>
            <person name="Asole G."/>
            <person name="Calvet F."/>
            <person name="Ruiz-Romero M."/>
            <person name="Marangio P."/>
            <person name="Guigo R."/>
            <person name="Rago D."/>
            <person name="Mirbahai L."/>
            <person name="Eastwood N."/>
            <person name="Colbourne J.K."/>
            <person name="Zhou J."/>
            <person name="Mallon E."/>
            <person name="Orsini L."/>
        </authorList>
    </citation>
    <scope>NUCLEOTIDE SEQUENCE [LARGE SCALE GENOMIC DNA]</scope>
    <source>
        <strain evidence="3">LRV0_1</strain>
    </source>
</reference>
<dbReference type="EMBL" id="JAOYFB010000005">
    <property type="protein sequence ID" value="KAK4015908.1"/>
    <property type="molecule type" value="Genomic_DNA"/>
</dbReference>
<keyword evidence="4" id="KW-1185">Reference proteome</keyword>